<reference evidence="1 2" key="1">
    <citation type="submission" date="2020-04" db="EMBL/GenBank/DDBJ databases">
        <title>MicrobeNet Type strains.</title>
        <authorList>
            <person name="Nicholson A.C."/>
        </authorList>
    </citation>
    <scope>NUCLEOTIDE SEQUENCE [LARGE SCALE GENOMIC DNA]</scope>
    <source>
        <strain evidence="1 2">DSM 44960</strain>
    </source>
</reference>
<proteinExistence type="predicted"/>
<gene>
    <name evidence="1" type="ORF">HGA10_03655</name>
</gene>
<dbReference type="AlphaFoldDB" id="A0A846VZY1"/>
<evidence type="ECO:0000313" key="2">
    <source>
        <dbReference type="Proteomes" id="UP000572007"/>
    </source>
</evidence>
<keyword evidence="1" id="KW-0240">DNA-directed RNA polymerase</keyword>
<dbReference type="EMBL" id="JAAXOM010000001">
    <property type="protein sequence ID" value="NKX86412.1"/>
    <property type="molecule type" value="Genomic_DNA"/>
</dbReference>
<comment type="caution">
    <text evidence="1">The sequence shown here is derived from an EMBL/GenBank/DDBJ whole genome shotgun (WGS) entry which is preliminary data.</text>
</comment>
<organism evidence="1 2">
    <name type="scientific">Nocardia coubleae</name>
    <dbReference type="NCBI Taxonomy" id="356147"/>
    <lineage>
        <taxon>Bacteria</taxon>
        <taxon>Bacillati</taxon>
        <taxon>Actinomycetota</taxon>
        <taxon>Actinomycetes</taxon>
        <taxon>Mycobacteriales</taxon>
        <taxon>Nocardiaceae</taxon>
        <taxon>Nocardia</taxon>
    </lineage>
</organism>
<dbReference type="Proteomes" id="UP000572007">
    <property type="component" value="Unassembled WGS sequence"/>
</dbReference>
<name>A0A846VZY1_9NOCA</name>
<sequence length="156" mass="16970">MYSVPASFVETPRARCEFYRRVCSLPTVVDPETGRITMRAGMVGAVMMPADLARRVKTALDIRGVTPLPIIGHPRAGMWTFLVRSDIRPSGDPAEVAQLWAARVVVIREGDIALPSPVPDALVVRTWVSPAISAFRPSGAVVIECARSCLPGRHPR</sequence>
<protein>
    <submittedName>
        <fullName evidence="1">DNA-directed RNA polymerase subunit beta</fullName>
    </submittedName>
</protein>
<accession>A0A846VZY1</accession>
<evidence type="ECO:0000313" key="1">
    <source>
        <dbReference type="EMBL" id="NKX86412.1"/>
    </source>
</evidence>
<dbReference type="GO" id="GO:0000428">
    <property type="term" value="C:DNA-directed RNA polymerase complex"/>
    <property type="evidence" value="ECO:0007669"/>
    <property type="project" value="UniProtKB-KW"/>
</dbReference>
<keyword evidence="2" id="KW-1185">Reference proteome</keyword>
<keyword evidence="1" id="KW-0804">Transcription</keyword>